<dbReference type="EMBL" id="GGFL01011105">
    <property type="protein sequence ID" value="MBW75283.1"/>
    <property type="molecule type" value="Transcribed_RNA"/>
</dbReference>
<name>A0A2M4DCH1_ANODA</name>
<sequence length="89" mass="9930">MSHWFSLLLLVLLVVVVLLLPLVGRKFVRIICFISSFEIRLTWAVSRNHRLNQCPSHTSPHSHCSGLLDTSSPPSTLLVPTASHELVFG</sequence>
<dbReference type="AlphaFoldDB" id="A0A2M4DCH1"/>
<proteinExistence type="predicted"/>
<evidence type="ECO:0000313" key="1">
    <source>
        <dbReference type="EMBL" id="MBW75283.1"/>
    </source>
</evidence>
<organism evidence="1">
    <name type="scientific">Anopheles darlingi</name>
    <name type="common">Mosquito</name>
    <dbReference type="NCBI Taxonomy" id="43151"/>
    <lineage>
        <taxon>Eukaryota</taxon>
        <taxon>Metazoa</taxon>
        <taxon>Ecdysozoa</taxon>
        <taxon>Arthropoda</taxon>
        <taxon>Hexapoda</taxon>
        <taxon>Insecta</taxon>
        <taxon>Pterygota</taxon>
        <taxon>Neoptera</taxon>
        <taxon>Endopterygota</taxon>
        <taxon>Diptera</taxon>
        <taxon>Nematocera</taxon>
        <taxon>Culicoidea</taxon>
        <taxon>Culicidae</taxon>
        <taxon>Anophelinae</taxon>
        <taxon>Anopheles</taxon>
    </lineage>
</organism>
<accession>A0A2M4DCH1</accession>
<reference evidence="1" key="1">
    <citation type="submission" date="2018-01" db="EMBL/GenBank/DDBJ databases">
        <title>An insight into the sialome of Amazonian anophelines.</title>
        <authorList>
            <person name="Ribeiro J.M."/>
            <person name="Scarpassa V."/>
            <person name="Calvo E."/>
        </authorList>
    </citation>
    <scope>NUCLEOTIDE SEQUENCE</scope>
</reference>
<protein>
    <submittedName>
        <fullName evidence="1">Putative secreted protein</fullName>
    </submittedName>
</protein>